<protein>
    <submittedName>
        <fullName evidence="1">Uncharacterized protein</fullName>
    </submittedName>
</protein>
<proteinExistence type="predicted"/>
<accession>A0ABT9LZH5</accession>
<comment type="caution">
    <text evidence="1">The sequence shown here is derived from an EMBL/GenBank/DDBJ whole genome shotgun (WGS) entry which is preliminary data.</text>
</comment>
<dbReference type="Proteomes" id="UP001229209">
    <property type="component" value="Unassembled WGS sequence"/>
</dbReference>
<sequence length="100" mass="11194">MAKSEETIKNEIDAHIQQCGGAYSNWYVGIAADARDRLFSDHSVDEKKDAWIYRNAENSTVARRIEKYFIETLGTDGGPGGGSDQTTYVYAYKKNAHTEP</sequence>
<reference evidence="1 2" key="1">
    <citation type="submission" date="2023-07" db="EMBL/GenBank/DDBJ databases">
        <title>Genomic Encyclopedia of Type Strains, Phase IV (KMG-IV): sequencing the most valuable type-strain genomes for metagenomic binning, comparative biology and taxonomic classification.</title>
        <authorList>
            <person name="Goeker M."/>
        </authorList>
    </citation>
    <scope>NUCLEOTIDE SEQUENCE [LARGE SCALE GENOMIC DNA]</scope>
    <source>
        <strain evidence="1 2">DSM 25924</strain>
    </source>
</reference>
<name>A0ABT9LZH5_9BACL</name>
<dbReference type="RefSeq" id="WP_306955494.1">
    <property type="nucleotide sequence ID" value="NZ_JAURUO010000019.1"/>
</dbReference>
<gene>
    <name evidence="1" type="ORF">J2S04_002658</name>
</gene>
<evidence type="ECO:0000313" key="1">
    <source>
        <dbReference type="EMBL" id="MDP9729684.1"/>
    </source>
</evidence>
<evidence type="ECO:0000313" key="2">
    <source>
        <dbReference type="Proteomes" id="UP001229209"/>
    </source>
</evidence>
<organism evidence="1 2">
    <name type="scientific">Alicyclobacillus tolerans</name>
    <dbReference type="NCBI Taxonomy" id="90970"/>
    <lineage>
        <taxon>Bacteria</taxon>
        <taxon>Bacillati</taxon>
        <taxon>Bacillota</taxon>
        <taxon>Bacilli</taxon>
        <taxon>Bacillales</taxon>
        <taxon>Alicyclobacillaceae</taxon>
        <taxon>Alicyclobacillus</taxon>
    </lineage>
</organism>
<keyword evidence="2" id="KW-1185">Reference proteome</keyword>
<dbReference type="EMBL" id="JAURUO010000019">
    <property type="protein sequence ID" value="MDP9729684.1"/>
    <property type="molecule type" value="Genomic_DNA"/>
</dbReference>